<dbReference type="Proteomes" id="UP000570517">
    <property type="component" value="Unassembled WGS sequence"/>
</dbReference>
<dbReference type="InterPro" id="IPR019587">
    <property type="entry name" value="Polyketide_cyclase/dehydratase"/>
</dbReference>
<dbReference type="EMBL" id="JABFYL010000035">
    <property type="protein sequence ID" value="NVN51335.1"/>
    <property type="molecule type" value="Genomic_DNA"/>
</dbReference>
<name>A0A850PUS1_9MYCO</name>
<evidence type="ECO:0000313" key="2">
    <source>
        <dbReference type="Proteomes" id="UP000570517"/>
    </source>
</evidence>
<dbReference type="InterPro" id="IPR023393">
    <property type="entry name" value="START-like_dom_sf"/>
</dbReference>
<dbReference type="CDD" id="cd07812">
    <property type="entry name" value="SRPBCC"/>
    <property type="match status" value="1"/>
</dbReference>
<dbReference type="SUPFAM" id="SSF55961">
    <property type="entry name" value="Bet v1-like"/>
    <property type="match status" value="1"/>
</dbReference>
<sequence length="164" mass="17781">MADNIPDMTSSAAPDAQGSVTIAADPAAVYALLTDLPTLAALAEEAETMQWRKGETASPGAVFSGQNRNGSHTWTTKCTVTAADPGRAFAFDVRSFGIVPIAHWRYDIAATDVGCTVTESAWDRRPRWILRPAALTTGIRDRTAANTEHIRITLQRLKERAEQI</sequence>
<dbReference type="Gene3D" id="3.30.530.20">
    <property type="match status" value="1"/>
</dbReference>
<evidence type="ECO:0008006" key="3">
    <source>
        <dbReference type="Google" id="ProtNLM"/>
    </source>
</evidence>
<gene>
    <name evidence="1" type="ORF">HLY00_1077</name>
</gene>
<dbReference type="Pfam" id="PF10604">
    <property type="entry name" value="Polyketide_cyc2"/>
    <property type="match status" value="1"/>
</dbReference>
<keyword evidence="2" id="KW-1185">Reference proteome</keyword>
<organism evidence="1 2">
    <name type="scientific">Mycolicibacterium hippocampi</name>
    <dbReference type="NCBI Taxonomy" id="659824"/>
    <lineage>
        <taxon>Bacteria</taxon>
        <taxon>Bacillati</taxon>
        <taxon>Actinomycetota</taxon>
        <taxon>Actinomycetes</taxon>
        <taxon>Mycobacteriales</taxon>
        <taxon>Mycobacteriaceae</taxon>
        <taxon>Mycolicibacterium</taxon>
    </lineage>
</organism>
<accession>A0A850PUS1</accession>
<proteinExistence type="predicted"/>
<reference evidence="1 2" key="1">
    <citation type="submission" date="2020-05" db="EMBL/GenBank/DDBJ databases">
        <title>Draft genome sequence of Mycobacterium hippocampi DL, isolated from European seabass, Dicentrarchus labrax, reared in fish farms.</title>
        <authorList>
            <person name="Stathopoulou P."/>
            <person name="Asimakis E."/>
            <person name="Tzokas K."/>
            <person name="Batargias C."/>
            <person name="Tsiamis G."/>
        </authorList>
    </citation>
    <scope>NUCLEOTIDE SEQUENCE [LARGE SCALE GENOMIC DNA]</scope>
    <source>
        <strain evidence="1 2">DL</strain>
    </source>
</reference>
<comment type="caution">
    <text evidence="1">The sequence shown here is derived from an EMBL/GenBank/DDBJ whole genome shotgun (WGS) entry which is preliminary data.</text>
</comment>
<dbReference type="AlphaFoldDB" id="A0A850PUS1"/>
<evidence type="ECO:0000313" key="1">
    <source>
        <dbReference type="EMBL" id="NVN51335.1"/>
    </source>
</evidence>
<protein>
    <recommendedName>
        <fullName evidence="3">Polyketide cyclase</fullName>
    </recommendedName>
</protein>